<evidence type="ECO:0000313" key="3">
    <source>
        <dbReference type="Proteomes" id="UP001403385"/>
    </source>
</evidence>
<gene>
    <name evidence="2" type="ORF">AAG747_15700</name>
</gene>
<name>A0AAW9S671_9BACT</name>
<dbReference type="EMBL" id="JBDKWZ010000008">
    <property type="protein sequence ID" value="MEN7549368.1"/>
    <property type="molecule type" value="Genomic_DNA"/>
</dbReference>
<dbReference type="AlphaFoldDB" id="A0AAW9S671"/>
<evidence type="ECO:0000256" key="1">
    <source>
        <dbReference type="SAM" id="SignalP"/>
    </source>
</evidence>
<feature type="signal peptide" evidence="1">
    <location>
        <begin position="1"/>
        <end position="18"/>
    </location>
</feature>
<sequence>MRYFCIFFCLLLVGFAHAQVNIDRVEVPLNNANDEYHIITLEEKGLLLFVQDEGSLFGNGQNWTITHYDTSMVELWAAPLTIKNGKLDFQGFDVEDDKVYLYFQKYSRGEYSIVEVDPLRREVHEFELFSFKNMEYVDFKVIKGWAFILGNAKRTPMILHCQLNKQKRPVVNLLQNSFTKKSEVPSLAKDTVNQIINMTINNWKGGKNHMVAKAYYPKGETAFEIPLRHSTDKNLLNGHITLTKYGKMLVIGTYSNRNSEYSDGLFIAEHNGQELAYVKFHNFASLNNFLNYMSEGKQGRIEKKLKKKKEKGKDLNLQYRLNVHELIQKKEQNIMIAEAYYPVYRTERVYDWYYGSRVYTYVRVFDGYEFTHAMAAGFDQKGNLTWDNSFELDRVRYRYLRPVVRAGVRNDYIKLSYSFKGELRSKFIKGNDLVEEVSESEMATGHKADKIKRSFEDRLDYWFGNYFVAWGIQRIKNKEEGELKGKRNVFYFNKISF</sequence>
<keyword evidence="3" id="KW-1185">Reference proteome</keyword>
<evidence type="ECO:0000313" key="2">
    <source>
        <dbReference type="EMBL" id="MEN7549368.1"/>
    </source>
</evidence>
<dbReference type="Proteomes" id="UP001403385">
    <property type="component" value="Unassembled WGS sequence"/>
</dbReference>
<accession>A0AAW9S671</accession>
<comment type="caution">
    <text evidence="2">The sequence shown here is derived from an EMBL/GenBank/DDBJ whole genome shotgun (WGS) entry which is preliminary data.</text>
</comment>
<reference evidence="2 3" key="1">
    <citation type="submission" date="2024-04" db="EMBL/GenBank/DDBJ databases">
        <title>Novel genus in family Flammeovirgaceae.</title>
        <authorList>
            <person name="Nguyen T.H."/>
            <person name="Vuong T.Q."/>
            <person name="Le H."/>
            <person name="Kim S.-G."/>
        </authorList>
    </citation>
    <scope>NUCLEOTIDE SEQUENCE [LARGE SCALE GENOMIC DNA]</scope>
    <source>
        <strain evidence="2 3">JCM 23209</strain>
    </source>
</reference>
<organism evidence="2 3">
    <name type="scientific">Rapidithrix thailandica</name>
    <dbReference type="NCBI Taxonomy" id="413964"/>
    <lineage>
        <taxon>Bacteria</taxon>
        <taxon>Pseudomonadati</taxon>
        <taxon>Bacteroidota</taxon>
        <taxon>Cytophagia</taxon>
        <taxon>Cytophagales</taxon>
        <taxon>Flammeovirgaceae</taxon>
        <taxon>Rapidithrix</taxon>
    </lineage>
</organism>
<dbReference type="RefSeq" id="WP_346822144.1">
    <property type="nucleotide sequence ID" value="NZ_JBDKWZ010000008.1"/>
</dbReference>
<feature type="chain" id="PRO_5043544387" evidence="1">
    <location>
        <begin position="19"/>
        <end position="497"/>
    </location>
</feature>
<proteinExistence type="predicted"/>
<keyword evidence="1" id="KW-0732">Signal</keyword>
<protein>
    <submittedName>
        <fullName evidence="2">Uncharacterized protein</fullName>
    </submittedName>
</protein>